<name>A0A1Y6BD81_9PROT</name>
<sequence length="709" mass="77634">MTQGSAIEGAPARGNATPAPGSDGRLKVEALGGLAFAFLERPIDLPSRKARALLGYLASTRGGRASREHLVGLLWSESSEEKARASLRQAIRLLRQTFQEIGFEGFEAGRSEISLRPEAVRLDVAEVTDAVERGVVHQALFGRERIADSLIAGYEDLDPALRSWLVVQREMLGQKLARGLELQLADAAQAEPGAGKGAAEALLLLDPTHEGACRHLMLARARTGDVASALALYNKLYELLDREYDVEPSEPTQELVVAIKLGEVQAAETPRAAGGEARGEQGGVARPPAADASPRLTLLVGHFDLDGVGDEQKYLCLGFRSELISTLTRFRFWSIVDLSNSALQFNPQSFPEPTYLIHGQLYRDAASVYLVMELKEPASGLVVWSERFVLMLDNYFSAQQKVVRKIAFSLNVHISQERLQRVAGQPDISLDVYDRWLRGHAFVLKWAPDLRWRAVDIFKSIIEDCPQFAMAYSSLVGVLNSNHFIFPGMSRSSEVEREALSLAKKAVEIDPLDSRSQLHLAWSQAMNGEHSIAELGFKLACELNEYDSWTTASAAGGLAFCGRPEIAGPLSEKAIELAVAPVPMVWAYVGCVRYICGDYAGCVQAATQSEDEVLVMAGWKVAALRRLGRPDEARSHVGQLFRRIVAGWRGEAEPSVETMIAWLVGCFPIRDQSILDDLRAQLRAACSEPYPLDDDDALSLVGQVRTGAK</sequence>
<dbReference type="RefSeq" id="WP_159460098.1">
    <property type="nucleotide sequence ID" value="NZ_FWZX01000002.1"/>
</dbReference>
<dbReference type="InterPro" id="IPR051677">
    <property type="entry name" value="AfsR-DnrI-RedD_regulator"/>
</dbReference>
<dbReference type="InterPro" id="IPR011990">
    <property type="entry name" value="TPR-like_helical_dom_sf"/>
</dbReference>
<dbReference type="InterPro" id="IPR005158">
    <property type="entry name" value="BTAD"/>
</dbReference>
<dbReference type="GO" id="GO:0003677">
    <property type="term" value="F:DNA binding"/>
    <property type="evidence" value="ECO:0007669"/>
    <property type="project" value="UniProtKB-KW"/>
</dbReference>
<protein>
    <submittedName>
        <fullName evidence="3">DNA-binding transcriptional activator of the SARP family</fullName>
    </submittedName>
</protein>
<dbReference type="Proteomes" id="UP000192917">
    <property type="component" value="Unassembled WGS sequence"/>
</dbReference>
<evidence type="ECO:0000256" key="1">
    <source>
        <dbReference type="SAM" id="MobiDB-lite"/>
    </source>
</evidence>
<evidence type="ECO:0000259" key="2">
    <source>
        <dbReference type="SMART" id="SM01043"/>
    </source>
</evidence>
<proteinExistence type="predicted"/>
<keyword evidence="4" id="KW-1185">Reference proteome</keyword>
<dbReference type="InterPro" id="IPR036388">
    <property type="entry name" value="WH-like_DNA-bd_sf"/>
</dbReference>
<dbReference type="Gene3D" id="1.25.40.10">
    <property type="entry name" value="Tetratricopeptide repeat domain"/>
    <property type="match status" value="1"/>
</dbReference>
<dbReference type="InterPro" id="IPR016032">
    <property type="entry name" value="Sig_transdc_resp-reg_C-effctor"/>
</dbReference>
<reference evidence="3 4" key="1">
    <citation type="submission" date="2017-04" db="EMBL/GenBank/DDBJ databases">
        <authorList>
            <person name="Afonso C.L."/>
            <person name="Miller P.J."/>
            <person name="Scott M.A."/>
            <person name="Spackman E."/>
            <person name="Goraichik I."/>
            <person name="Dimitrov K.M."/>
            <person name="Suarez D.L."/>
            <person name="Swayne D.E."/>
        </authorList>
    </citation>
    <scope>NUCLEOTIDE SEQUENCE [LARGE SCALE GENOMIC DNA]</scope>
    <source>
        <strain evidence="3 4">USBA 355</strain>
    </source>
</reference>
<dbReference type="AlphaFoldDB" id="A0A1Y6BD81"/>
<dbReference type="EMBL" id="FWZX01000002">
    <property type="protein sequence ID" value="SME97657.1"/>
    <property type="molecule type" value="Genomic_DNA"/>
</dbReference>
<dbReference type="Gene3D" id="1.10.10.10">
    <property type="entry name" value="Winged helix-like DNA-binding domain superfamily/Winged helix DNA-binding domain"/>
    <property type="match status" value="1"/>
</dbReference>
<gene>
    <name evidence="3" type="ORF">SAMN05428998_10295</name>
</gene>
<dbReference type="SUPFAM" id="SSF48452">
    <property type="entry name" value="TPR-like"/>
    <property type="match status" value="2"/>
</dbReference>
<dbReference type="STRING" id="560819.SAMN05428998_10295"/>
<dbReference type="Pfam" id="PF03704">
    <property type="entry name" value="BTAD"/>
    <property type="match status" value="1"/>
</dbReference>
<feature type="region of interest" description="Disordered" evidence="1">
    <location>
        <begin position="1"/>
        <end position="24"/>
    </location>
</feature>
<evidence type="ECO:0000313" key="4">
    <source>
        <dbReference type="Proteomes" id="UP000192917"/>
    </source>
</evidence>
<accession>A0A1Y6BD81</accession>
<feature type="region of interest" description="Disordered" evidence="1">
    <location>
        <begin position="269"/>
        <end position="290"/>
    </location>
</feature>
<dbReference type="GO" id="GO:0006355">
    <property type="term" value="P:regulation of DNA-templated transcription"/>
    <property type="evidence" value="ECO:0007669"/>
    <property type="project" value="InterPro"/>
</dbReference>
<feature type="domain" description="Bacterial transcriptional activator" evidence="2">
    <location>
        <begin position="122"/>
        <end position="260"/>
    </location>
</feature>
<dbReference type="PANTHER" id="PTHR35807">
    <property type="entry name" value="TRANSCRIPTIONAL REGULATOR REDD-RELATED"/>
    <property type="match status" value="1"/>
</dbReference>
<keyword evidence="3" id="KW-0238">DNA-binding</keyword>
<dbReference type="SMART" id="SM01043">
    <property type="entry name" value="BTAD"/>
    <property type="match status" value="1"/>
</dbReference>
<dbReference type="SUPFAM" id="SSF46894">
    <property type="entry name" value="C-terminal effector domain of the bipartite response regulators"/>
    <property type="match status" value="1"/>
</dbReference>
<organism evidence="3 4">
    <name type="scientific">Tistlia consotensis USBA 355</name>
    <dbReference type="NCBI Taxonomy" id="560819"/>
    <lineage>
        <taxon>Bacteria</taxon>
        <taxon>Pseudomonadati</taxon>
        <taxon>Pseudomonadota</taxon>
        <taxon>Alphaproteobacteria</taxon>
        <taxon>Rhodospirillales</taxon>
        <taxon>Rhodovibrionaceae</taxon>
        <taxon>Tistlia</taxon>
    </lineage>
</organism>
<evidence type="ECO:0000313" key="3">
    <source>
        <dbReference type="EMBL" id="SME97657.1"/>
    </source>
</evidence>